<organism evidence="1 2">
    <name type="scientific">Durusdinium trenchii</name>
    <dbReference type="NCBI Taxonomy" id="1381693"/>
    <lineage>
        <taxon>Eukaryota</taxon>
        <taxon>Sar</taxon>
        <taxon>Alveolata</taxon>
        <taxon>Dinophyceae</taxon>
        <taxon>Suessiales</taxon>
        <taxon>Symbiodiniaceae</taxon>
        <taxon>Durusdinium</taxon>
    </lineage>
</organism>
<evidence type="ECO:0000313" key="1">
    <source>
        <dbReference type="EMBL" id="CAK9116677.1"/>
    </source>
</evidence>
<accession>A0ABP0SW48</accession>
<name>A0ABP0SW48_9DINO</name>
<evidence type="ECO:0000313" key="2">
    <source>
        <dbReference type="Proteomes" id="UP001642484"/>
    </source>
</evidence>
<dbReference type="Proteomes" id="UP001642484">
    <property type="component" value="Unassembled WGS sequence"/>
</dbReference>
<comment type="caution">
    <text evidence="1">The sequence shown here is derived from an EMBL/GenBank/DDBJ whole genome shotgun (WGS) entry which is preliminary data.</text>
</comment>
<dbReference type="EMBL" id="CAXAMN010028473">
    <property type="protein sequence ID" value="CAK9116677.1"/>
    <property type="molecule type" value="Genomic_DNA"/>
</dbReference>
<keyword evidence="2" id="KW-1185">Reference proteome</keyword>
<sequence length="113" mass="12262">MQNQRTKQNEPPYSSVMGSSFLPFVRCAGGLRARACAPADCRAWARSGRYARCFARLTGPDARQIPSPAASSALQKGRPRGIRPILAVKCIGRACCKPQKRDLAVVAEQCCKP</sequence>
<gene>
    <name evidence="1" type="ORF">CCMP2556_LOCUS54188</name>
</gene>
<reference evidence="1 2" key="1">
    <citation type="submission" date="2024-02" db="EMBL/GenBank/DDBJ databases">
        <authorList>
            <person name="Chen Y."/>
            <person name="Shah S."/>
            <person name="Dougan E. K."/>
            <person name="Thang M."/>
            <person name="Chan C."/>
        </authorList>
    </citation>
    <scope>NUCLEOTIDE SEQUENCE [LARGE SCALE GENOMIC DNA]</scope>
</reference>
<protein>
    <submittedName>
        <fullName evidence="1">Uncharacterized protein</fullName>
    </submittedName>
</protein>
<proteinExistence type="predicted"/>